<keyword evidence="2" id="KW-0812">Transmembrane</keyword>
<feature type="domain" description="TmcB/TmcC TPR repeats" evidence="3">
    <location>
        <begin position="665"/>
        <end position="775"/>
    </location>
</feature>
<feature type="compositionally biased region" description="Low complexity" evidence="1">
    <location>
        <begin position="857"/>
        <end position="866"/>
    </location>
</feature>
<feature type="region of interest" description="Disordered" evidence="1">
    <location>
        <begin position="501"/>
        <end position="560"/>
    </location>
</feature>
<feature type="compositionally biased region" description="Basic and acidic residues" evidence="1">
    <location>
        <begin position="931"/>
        <end position="941"/>
    </location>
</feature>
<dbReference type="Pfam" id="PF25474">
    <property type="entry name" value="TPR_TmcB"/>
    <property type="match status" value="1"/>
</dbReference>
<keyword evidence="5" id="KW-1185">Reference proteome</keyword>
<dbReference type="InterPro" id="IPR057352">
    <property type="entry name" value="TPR_TmcB/C"/>
</dbReference>
<feature type="compositionally biased region" description="Polar residues" evidence="1">
    <location>
        <begin position="508"/>
        <end position="527"/>
    </location>
</feature>
<reference evidence="4 5" key="1">
    <citation type="submission" date="2016-07" db="EMBL/GenBank/DDBJ databases">
        <title>Pervasive Adenine N6-methylation of Active Genes in Fungi.</title>
        <authorList>
            <consortium name="DOE Joint Genome Institute"/>
            <person name="Mondo S.J."/>
            <person name="Dannebaum R.O."/>
            <person name="Kuo R.C."/>
            <person name="Labutti K."/>
            <person name="Haridas S."/>
            <person name="Kuo A."/>
            <person name="Salamov A."/>
            <person name="Ahrendt S.R."/>
            <person name="Lipzen A."/>
            <person name="Sullivan W."/>
            <person name="Andreopoulos W.B."/>
            <person name="Clum A."/>
            <person name="Lindquist E."/>
            <person name="Daum C."/>
            <person name="Ramamoorthy G.K."/>
            <person name="Gryganskyi A."/>
            <person name="Culley D."/>
            <person name="Magnuson J.K."/>
            <person name="James T.Y."/>
            <person name="O'Malley M.A."/>
            <person name="Stajich J.E."/>
            <person name="Spatafora J.W."/>
            <person name="Visel A."/>
            <person name="Grigoriev I.V."/>
        </authorList>
    </citation>
    <scope>NUCLEOTIDE SEQUENCE [LARGE SCALE GENOMIC DNA]</scope>
    <source>
        <strain evidence="4 5">PL171</strain>
    </source>
</reference>
<evidence type="ECO:0000256" key="1">
    <source>
        <dbReference type="SAM" id="MobiDB-lite"/>
    </source>
</evidence>
<feature type="compositionally biased region" description="Polar residues" evidence="1">
    <location>
        <begin position="957"/>
        <end position="967"/>
    </location>
</feature>
<feature type="transmembrane region" description="Helical" evidence="2">
    <location>
        <begin position="163"/>
        <end position="187"/>
    </location>
</feature>
<sequence>MSMARLQGGGGPGASHLPPGMMMPTGVGQGNGVAGCDAKSTTSGKKTTELKTLLPQSMLEKTLFQLGYVLTKDNDLSPTLTWIFAILEDLQLFTFAFSSSLYPAMPSAVEAILDLFVMPLDYELFKIVNVLCICIVLSAAVLFGVVIVMMHSKNRVPITLLRVLRILCALIQTVLNIPLATILLTGLNCFYGSLPIFGTSCTSTAHMPFLVFNPLALVIFLPMLVIGALIFIEPSPSSDNPTAKPSGRHDAEAVMIRVILVVVKVYTTDRPGLPTWIFLWVGLLGLGYNSYSLLRSQPYYMARMNQFRVGMSFGGAMSMATTIVLHLILGPRNTEGWWLIMIPTSLIGIAIGAIASHFTAKYYVTRTVYFWRKLRDTATVPVPGAAGDGAVIGSLNSVVPSQTNSITSVHNLTLSTGVALMTAAPNTRTVYSSSPAGLDAPAKPKAHMKLLGPENLIAQNNSSHHFSSTSISGLSGPQSTASAAYGDPNAIASKVMAALSKDNKNARPGSTSSIARRRSTLVNSPMSTMGKPNPPSGDAKGATTDSTTRLTKRDGSSDTLNAVLERQYKPRTNVFDSPDQVELSIRYVRGYPSEKQLKVGLDILQRGLYEFPNEPQVLLVAVWYLTEFYGPEGERAADIVMRSLQEDKRSIPMSIRFQMYSRDRSQKDSGKHVLDSAALDQLMRKVKYLHLASLSAMRDMWEQIRIGSSEVAMADVVSRLAESMTGAEACYRRLLERNGKQKQLLRLYAQFLTYCACDSAKAAQILDLAEEVETMESVAHAGTGVTGGTKSVPAPTAGADGGTHIKASAVLGTVTQEGDEEHDCDVDSTKDMGAEEEDVPISNKSRLVAVDRMIASESHLLPSSSSDKNTNGPGGPMMPIRGKALQHQDIVDHNRNPVAMSGNTVAFRSANSLTQIQSPEQKGQRLPPGMDPRDKIERRPSDVNPESIIDPIEAGHTGSQTSGTSASRQQRKKQVKRRLVVERVEAPLNRTWMMASPMLFFVASVVTGFIICQRLFLDTSSFLNVQFDSARGTRRVCREIIESVRLMTFENLAGTEAGFQTALALTQKASNELVTEYLPILTKHYRLLPTAPAKRRMFLQRIVNGTTDYTPLEISPLDAVERVAQVATLATSFTQYRQLVPRVYQDLPDLGIVVNHLPDLIEMTGSIGYIYLDAYQSILSMNSTYLILCATLSIGSLLIAIGVIYQLVLHKYFEGERMVQKLLRQVPKKAASAIVTNLEEELENFREWVEGDESGDTGLDMRMSSGVSQTHSSTAANSRTRKYTLRLGAFVAVLAGLIVCMYFLTLTSLNQAADLRRMVQSADRRQWASLIRLYSREFVSPDDTMTGVSLIRLLRGTIADLTSVHEKLINDVGGLSDTLPHLTALPRVCATAAACLSGPVNPAVGYTLESAQLPLNVAVHRLVETATEVVTSMATHKTFDAFMRSPHYVKYDLVIRLCTDLMSRLGLLDAGISQMLNDRVAVSSLVTVVVFVVFLIVLAAGLMVAVVFGLAKLRRESRALTTVPFMLSQSVLQQVPELNAFLESGGLTLQINQAGDQESSGGSSNAF</sequence>
<dbReference type="Proteomes" id="UP000193411">
    <property type="component" value="Unassembled WGS sequence"/>
</dbReference>
<feature type="transmembrane region" description="Helical" evidence="2">
    <location>
        <begin position="273"/>
        <end position="294"/>
    </location>
</feature>
<feature type="transmembrane region" description="Helical" evidence="2">
    <location>
        <begin position="998"/>
        <end position="1017"/>
    </location>
</feature>
<feature type="transmembrane region" description="Helical" evidence="2">
    <location>
        <begin position="1185"/>
        <end position="1208"/>
    </location>
</feature>
<evidence type="ECO:0000256" key="2">
    <source>
        <dbReference type="SAM" id="Phobius"/>
    </source>
</evidence>
<name>A0A1Y2HRL2_9FUNG</name>
<feature type="transmembrane region" description="Helical" evidence="2">
    <location>
        <begin position="336"/>
        <end position="364"/>
    </location>
</feature>
<feature type="transmembrane region" description="Helical" evidence="2">
    <location>
        <begin position="207"/>
        <end position="231"/>
    </location>
</feature>
<feature type="region of interest" description="Disordered" evidence="1">
    <location>
        <begin position="460"/>
        <end position="482"/>
    </location>
</feature>
<dbReference type="STRING" id="765915.A0A1Y2HRL2"/>
<protein>
    <recommendedName>
        <fullName evidence="3">TmcB/TmcC TPR repeats domain-containing protein</fullName>
    </recommendedName>
</protein>
<feature type="region of interest" description="Disordered" evidence="1">
    <location>
        <begin position="857"/>
        <end position="881"/>
    </location>
</feature>
<feature type="region of interest" description="Disordered" evidence="1">
    <location>
        <begin position="1"/>
        <end position="22"/>
    </location>
</feature>
<dbReference type="PANTHER" id="PTHR31600:SF2">
    <property type="entry name" value="GAMETE ENRICHED GENE 10 PROTEIN-RELATED"/>
    <property type="match status" value="1"/>
</dbReference>
<feature type="transmembrane region" description="Helical" evidence="2">
    <location>
        <begin position="1485"/>
        <end position="1511"/>
    </location>
</feature>
<evidence type="ECO:0000313" key="4">
    <source>
        <dbReference type="EMBL" id="ORZ36441.1"/>
    </source>
</evidence>
<dbReference type="InterPro" id="IPR052994">
    <property type="entry name" value="Tiny_macrocysts_regulators"/>
</dbReference>
<feature type="region of interest" description="Disordered" evidence="1">
    <location>
        <begin position="813"/>
        <end position="838"/>
    </location>
</feature>
<proteinExistence type="predicted"/>
<dbReference type="OrthoDB" id="2150992at2759"/>
<accession>A0A1Y2HRL2</accession>
<feature type="transmembrane region" description="Helical" evidence="2">
    <location>
        <begin position="1287"/>
        <end position="1309"/>
    </location>
</feature>
<dbReference type="PANTHER" id="PTHR31600">
    <property type="entry name" value="TINY MACROCYSTS PROTEIN B-RELATED"/>
    <property type="match status" value="1"/>
</dbReference>
<comment type="caution">
    <text evidence="4">The sequence shown here is derived from an EMBL/GenBank/DDBJ whole genome shotgun (WGS) entry which is preliminary data.</text>
</comment>
<feature type="transmembrane region" description="Helical" evidence="2">
    <location>
        <begin position="306"/>
        <end position="330"/>
    </location>
</feature>
<feature type="compositionally biased region" description="Low complexity" evidence="1">
    <location>
        <begin position="462"/>
        <end position="479"/>
    </location>
</feature>
<gene>
    <name evidence="4" type="ORF">BCR44DRAFT_92664</name>
</gene>
<feature type="region of interest" description="Disordered" evidence="1">
    <location>
        <begin position="914"/>
        <end position="974"/>
    </location>
</feature>
<evidence type="ECO:0000313" key="5">
    <source>
        <dbReference type="Proteomes" id="UP000193411"/>
    </source>
</evidence>
<keyword evidence="2" id="KW-0472">Membrane</keyword>
<evidence type="ECO:0000259" key="3">
    <source>
        <dbReference type="Pfam" id="PF25474"/>
    </source>
</evidence>
<dbReference type="EMBL" id="MCFL01000017">
    <property type="protein sequence ID" value="ORZ36441.1"/>
    <property type="molecule type" value="Genomic_DNA"/>
</dbReference>
<feature type="transmembrane region" description="Helical" evidence="2">
    <location>
        <begin position="124"/>
        <end position="151"/>
    </location>
</feature>
<organism evidence="4 5">
    <name type="scientific">Catenaria anguillulae PL171</name>
    <dbReference type="NCBI Taxonomy" id="765915"/>
    <lineage>
        <taxon>Eukaryota</taxon>
        <taxon>Fungi</taxon>
        <taxon>Fungi incertae sedis</taxon>
        <taxon>Blastocladiomycota</taxon>
        <taxon>Blastocladiomycetes</taxon>
        <taxon>Blastocladiales</taxon>
        <taxon>Catenariaceae</taxon>
        <taxon>Catenaria</taxon>
    </lineage>
</organism>
<keyword evidence="2" id="KW-1133">Transmembrane helix</keyword>